<dbReference type="AlphaFoldDB" id="A0A1P8KKJ0"/>
<keyword evidence="2" id="KW-0949">S-adenosyl-L-methionine</keyword>
<evidence type="ECO:0000256" key="3">
    <source>
        <dbReference type="ARBA" id="ARBA00022723"/>
    </source>
</evidence>
<name>A0A1P8KKJ0_9BACT</name>
<dbReference type="STRING" id="1850254.LPB137_03980"/>
<dbReference type="GO" id="GO:0051536">
    <property type="term" value="F:iron-sulfur cluster binding"/>
    <property type="evidence" value="ECO:0007669"/>
    <property type="project" value="UniProtKB-KW"/>
</dbReference>
<dbReference type="InterPro" id="IPR007197">
    <property type="entry name" value="rSAM"/>
</dbReference>
<dbReference type="OrthoDB" id="9801154at2"/>
<evidence type="ECO:0000256" key="1">
    <source>
        <dbReference type="ARBA" id="ARBA00001966"/>
    </source>
</evidence>
<protein>
    <submittedName>
        <fullName evidence="7">Putative DNA modification/repair radical SAM protein</fullName>
    </submittedName>
</protein>
<comment type="cofactor">
    <cofactor evidence="1">
        <name>[4Fe-4S] cluster</name>
        <dbReference type="ChEBI" id="CHEBI:49883"/>
    </cofactor>
</comment>
<evidence type="ECO:0000313" key="8">
    <source>
        <dbReference type="Proteomes" id="UP000186074"/>
    </source>
</evidence>
<evidence type="ECO:0000259" key="6">
    <source>
        <dbReference type="PROSITE" id="PS51918"/>
    </source>
</evidence>
<dbReference type="InterPro" id="IPR023874">
    <property type="entry name" value="DNA_rSAM_put"/>
</dbReference>
<evidence type="ECO:0000256" key="5">
    <source>
        <dbReference type="ARBA" id="ARBA00023014"/>
    </source>
</evidence>
<dbReference type="RefSeq" id="WP_076084670.1">
    <property type="nucleotide sequence ID" value="NZ_CP019070.1"/>
</dbReference>
<sequence length="415" mass="47261">MKKDIYEKMDILANSAKYDVSCSSSGSDNNYKTGELGATHNSGICHTFTADGRCVSLLKVLLTNYCIYDCSYCVNRTSNSDIPRAAFSPRELADITINFYKRNYIEGLFLSSGIISSEDHTMVMILRTLKILRHEYKFNGYIHVKLIPGSSNELTEQIVNLANRVSSNIELPSDKSLKLLAPNKTKKSVLQPLKFARDVSMEKGKKPIGMSTQLIVGATPESDKDILKLSSALYDKALLKRVYYSAYIPVNDNNKNLPSTITKPPLVREHRLYQADWLLRFYDFSYDEIVNDDNPNLDEELDPKTFWALNNMSYFPMEINAVSKEELLRIPGIGARGVQKIINARRFKSLDFEDLKKLKISLKRAKYFITCKGKYQKEVPFYKDVIKTAIIEPKKKKIITPNLFDLAYSNITGEL</sequence>
<dbReference type="EMBL" id="CP019070">
    <property type="protein sequence ID" value="APW65054.1"/>
    <property type="molecule type" value="Genomic_DNA"/>
</dbReference>
<dbReference type="NCBIfam" id="TIGR03916">
    <property type="entry name" value="rSAM_link_UDG"/>
    <property type="match status" value="1"/>
</dbReference>
<dbReference type="Gene3D" id="1.10.150.320">
    <property type="entry name" value="Photosystem II 12 kDa extrinsic protein"/>
    <property type="match status" value="1"/>
</dbReference>
<dbReference type="SUPFAM" id="SSF47781">
    <property type="entry name" value="RuvA domain 2-like"/>
    <property type="match status" value="1"/>
</dbReference>
<dbReference type="KEGG" id="alp:LPB137_03980"/>
<dbReference type="PANTHER" id="PTHR21180:SF9">
    <property type="entry name" value="TYPE II SECRETION SYSTEM PROTEIN K"/>
    <property type="match status" value="1"/>
</dbReference>
<reference evidence="7 8" key="1">
    <citation type="submission" date="2017-01" db="EMBL/GenBank/DDBJ databases">
        <title>Genome sequencing of Arcobacter sp. LPB0137.</title>
        <authorList>
            <person name="Lee G.-W."/>
            <person name="Yi H."/>
        </authorList>
    </citation>
    <scope>NUCLEOTIDE SEQUENCE [LARGE SCALE GENOMIC DNA]</scope>
    <source>
        <strain evidence="7 8">LPB0137</strain>
    </source>
</reference>
<feature type="domain" description="Radical SAM core" evidence="6">
    <location>
        <begin position="50"/>
        <end position="280"/>
    </location>
</feature>
<dbReference type="GO" id="GO:0046872">
    <property type="term" value="F:metal ion binding"/>
    <property type="evidence" value="ECO:0007669"/>
    <property type="project" value="UniProtKB-KW"/>
</dbReference>
<dbReference type="InterPro" id="IPR051675">
    <property type="entry name" value="Endo/Exo/Phosphatase_dom_1"/>
</dbReference>
<dbReference type="PANTHER" id="PTHR21180">
    <property type="entry name" value="ENDONUCLEASE/EXONUCLEASE/PHOSPHATASE FAMILY DOMAIN-CONTAINING PROTEIN 1"/>
    <property type="match status" value="1"/>
</dbReference>
<gene>
    <name evidence="7" type="ORF">LPB137_03980</name>
</gene>
<dbReference type="InterPro" id="IPR013785">
    <property type="entry name" value="Aldolase_TIM"/>
</dbReference>
<accession>A0A1P8KKJ0</accession>
<dbReference type="PROSITE" id="PS51918">
    <property type="entry name" value="RADICAL_SAM"/>
    <property type="match status" value="1"/>
</dbReference>
<dbReference type="SFLD" id="SFLDG01102">
    <property type="entry name" value="Uncharacterised_Radical_SAM_Su"/>
    <property type="match status" value="1"/>
</dbReference>
<dbReference type="Gene3D" id="3.20.20.70">
    <property type="entry name" value="Aldolase class I"/>
    <property type="match status" value="1"/>
</dbReference>
<dbReference type="SFLD" id="SFLDS00029">
    <property type="entry name" value="Radical_SAM"/>
    <property type="match status" value="1"/>
</dbReference>
<dbReference type="SUPFAM" id="SSF102114">
    <property type="entry name" value="Radical SAM enzymes"/>
    <property type="match status" value="1"/>
</dbReference>
<dbReference type="CDD" id="cd01335">
    <property type="entry name" value="Radical_SAM"/>
    <property type="match status" value="1"/>
</dbReference>
<keyword evidence="8" id="KW-1185">Reference proteome</keyword>
<keyword evidence="3" id="KW-0479">Metal-binding</keyword>
<keyword evidence="5" id="KW-0411">Iron-sulfur</keyword>
<evidence type="ECO:0000256" key="4">
    <source>
        <dbReference type="ARBA" id="ARBA00023004"/>
    </source>
</evidence>
<dbReference type="InterPro" id="IPR058240">
    <property type="entry name" value="rSAM_sf"/>
</dbReference>
<evidence type="ECO:0000256" key="2">
    <source>
        <dbReference type="ARBA" id="ARBA00022691"/>
    </source>
</evidence>
<organism evidence="7 8">
    <name type="scientific">Poseidonibacter parvus</name>
    <dbReference type="NCBI Taxonomy" id="1850254"/>
    <lineage>
        <taxon>Bacteria</taxon>
        <taxon>Pseudomonadati</taxon>
        <taxon>Campylobacterota</taxon>
        <taxon>Epsilonproteobacteria</taxon>
        <taxon>Campylobacterales</taxon>
        <taxon>Arcobacteraceae</taxon>
        <taxon>Poseidonibacter</taxon>
    </lineage>
</organism>
<dbReference type="InterPro" id="IPR010994">
    <property type="entry name" value="RuvA_2-like"/>
</dbReference>
<keyword evidence="4" id="KW-0408">Iron</keyword>
<proteinExistence type="predicted"/>
<dbReference type="GO" id="GO:0003824">
    <property type="term" value="F:catalytic activity"/>
    <property type="evidence" value="ECO:0007669"/>
    <property type="project" value="InterPro"/>
</dbReference>
<dbReference type="Proteomes" id="UP000186074">
    <property type="component" value="Chromosome"/>
</dbReference>
<dbReference type="Pfam" id="PF04055">
    <property type="entry name" value="Radical_SAM"/>
    <property type="match status" value="1"/>
</dbReference>
<evidence type="ECO:0000313" key="7">
    <source>
        <dbReference type="EMBL" id="APW65054.1"/>
    </source>
</evidence>